<feature type="compositionally biased region" description="Low complexity" evidence="1">
    <location>
        <begin position="43"/>
        <end position="54"/>
    </location>
</feature>
<dbReference type="EMBL" id="JABWDY010025992">
    <property type="protein sequence ID" value="KAF5189079.1"/>
    <property type="molecule type" value="Genomic_DNA"/>
</dbReference>
<evidence type="ECO:0000313" key="3">
    <source>
        <dbReference type="Proteomes" id="UP000554482"/>
    </source>
</evidence>
<evidence type="ECO:0000313" key="2">
    <source>
        <dbReference type="EMBL" id="KAF5189079.1"/>
    </source>
</evidence>
<evidence type="ECO:0000256" key="1">
    <source>
        <dbReference type="SAM" id="MobiDB-lite"/>
    </source>
</evidence>
<dbReference type="AlphaFoldDB" id="A0A7J6VVG3"/>
<sequence>MIGRLCSGGKVMGRGNYDFEDWVEKKCASCIDGGIDPPPPPLSSRNSSHNSIPIASPVETNQTEHHSPPQPAATTS</sequence>
<protein>
    <submittedName>
        <fullName evidence="2">Uncharacterized protein</fullName>
    </submittedName>
</protein>
<dbReference type="Proteomes" id="UP000554482">
    <property type="component" value="Unassembled WGS sequence"/>
</dbReference>
<keyword evidence="3" id="KW-1185">Reference proteome</keyword>
<proteinExistence type="predicted"/>
<accession>A0A7J6VVG3</accession>
<gene>
    <name evidence="2" type="ORF">FRX31_021334</name>
</gene>
<reference evidence="2 3" key="1">
    <citation type="submission" date="2020-06" db="EMBL/GenBank/DDBJ databases">
        <title>Transcriptomic and genomic resources for Thalictrum thalictroides and T. hernandezii: Facilitating candidate gene discovery in an emerging model plant lineage.</title>
        <authorList>
            <person name="Arias T."/>
            <person name="Riano-Pachon D.M."/>
            <person name="Di Stilio V.S."/>
        </authorList>
    </citation>
    <scope>NUCLEOTIDE SEQUENCE [LARGE SCALE GENOMIC DNA]</scope>
    <source>
        <strain evidence="3">cv. WT478/WT964</strain>
        <tissue evidence="2">Leaves</tissue>
    </source>
</reference>
<organism evidence="2 3">
    <name type="scientific">Thalictrum thalictroides</name>
    <name type="common">Rue-anemone</name>
    <name type="synonym">Anemone thalictroides</name>
    <dbReference type="NCBI Taxonomy" id="46969"/>
    <lineage>
        <taxon>Eukaryota</taxon>
        <taxon>Viridiplantae</taxon>
        <taxon>Streptophyta</taxon>
        <taxon>Embryophyta</taxon>
        <taxon>Tracheophyta</taxon>
        <taxon>Spermatophyta</taxon>
        <taxon>Magnoliopsida</taxon>
        <taxon>Ranunculales</taxon>
        <taxon>Ranunculaceae</taxon>
        <taxon>Thalictroideae</taxon>
        <taxon>Thalictrum</taxon>
    </lineage>
</organism>
<feature type="region of interest" description="Disordered" evidence="1">
    <location>
        <begin position="30"/>
        <end position="76"/>
    </location>
</feature>
<comment type="caution">
    <text evidence="2">The sequence shown here is derived from an EMBL/GenBank/DDBJ whole genome shotgun (WGS) entry which is preliminary data.</text>
</comment>
<name>A0A7J6VVG3_THATH</name>